<feature type="transmembrane region" description="Helical" evidence="1">
    <location>
        <begin position="59"/>
        <end position="80"/>
    </location>
</feature>
<feature type="transmembrane region" description="Helical" evidence="1">
    <location>
        <begin position="219"/>
        <end position="244"/>
    </location>
</feature>
<feature type="transmembrane region" description="Helical" evidence="1">
    <location>
        <begin position="92"/>
        <end position="123"/>
    </location>
</feature>
<reference evidence="2 3" key="1">
    <citation type="submission" date="2018-10" db="EMBL/GenBank/DDBJ databases">
        <title>Genomic Encyclopedia of Archaeal and Bacterial Type Strains, Phase II (KMG-II): from individual species to whole genera.</title>
        <authorList>
            <person name="Goeker M."/>
        </authorList>
    </citation>
    <scope>NUCLEOTIDE SEQUENCE [LARGE SCALE GENOMIC DNA]</scope>
    <source>
        <strain evidence="2 3">DSM 18602</strain>
    </source>
</reference>
<feature type="transmembrane region" description="Helical" evidence="1">
    <location>
        <begin position="307"/>
        <end position="326"/>
    </location>
</feature>
<dbReference type="Proteomes" id="UP000268007">
    <property type="component" value="Unassembled WGS sequence"/>
</dbReference>
<dbReference type="InterPro" id="IPR045625">
    <property type="entry name" value="DUF6427"/>
</dbReference>
<dbReference type="RefSeq" id="WP_121197196.1">
    <property type="nucleotide sequence ID" value="NZ_RBKU01000001.1"/>
</dbReference>
<dbReference type="OrthoDB" id="1115611at2"/>
<feature type="transmembrane region" description="Helical" evidence="1">
    <location>
        <begin position="143"/>
        <end position="167"/>
    </location>
</feature>
<feature type="transmembrane region" description="Helical" evidence="1">
    <location>
        <begin position="179"/>
        <end position="199"/>
    </location>
</feature>
<evidence type="ECO:0000256" key="1">
    <source>
        <dbReference type="SAM" id="Phobius"/>
    </source>
</evidence>
<comment type="caution">
    <text evidence="2">The sequence shown here is derived from an EMBL/GenBank/DDBJ whole genome shotgun (WGS) entry which is preliminary data.</text>
</comment>
<feature type="transmembrane region" description="Helical" evidence="1">
    <location>
        <begin position="12"/>
        <end position="39"/>
    </location>
</feature>
<dbReference type="Pfam" id="PF19992">
    <property type="entry name" value="DUF6427"/>
    <property type="match status" value="1"/>
</dbReference>
<gene>
    <name evidence="2" type="ORF">BDD43_1650</name>
</gene>
<keyword evidence="1" id="KW-1133">Transmembrane helix</keyword>
<evidence type="ECO:0000313" key="3">
    <source>
        <dbReference type="Proteomes" id="UP000268007"/>
    </source>
</evidence>
<evidence type="ECO:0008006" key="4">
    <source>
        <dbReference type="Google" id="ProtNLM"/>
    </source>
</evidence>
<keyword evidence="1" id="KW-0472">Membrane</keyword>
<name>A0A495IYB7_9SPHI</name>
<protein>
    <recommendedName>
        <fullName evidence="4">Beta-carotene 15,15'-monooxygenase</fullName>
    </recommendedName>
</protein>
<accession>A0A495IYB7</accession>
<feature type="transmembrane region" description="Helical" evidence="1">
    <location>
        <begin position="256"/>
        <end position="277"/>
    </location>
</feature>
<proteinExistence type="predicted"/>
<keyword evidence="1" id="KW-0812">Transmembrane</keyword>
<dbReference type="AlphaFoldDB" id="A0A495IYB7"/>
<keyword evidence="3" id="KW-1185">Reference proteome</keyword>
<feature type="transmembrane region" description="Helical" evidence="1">
    <location>
        <begin position="283"/>
        <end position="302"/>
    </location>
</feature>
<organism evidence="2 3">
    <name type="scientific">Mucilaginibacter gracilis</name>
    <dbReference type="NCBI Taxonomy" id="423350"/>
    <lineage>
        <taxon>Bacteria</taxon>
        <taxon>Pseudomonadati</taxon>
        <taxon>Bacteroidota</taxon>
        <taxon>Sphingobacteriia</taxon>
        <taxon>Sphingobacteriales</taxon>
        <taxon>Sphingobacteriaceae</taxon>
        <taxon>Mucilaginibacter</taxon>
    </lineage>
</organism>
<sequence>MIKAFRTLNPINILWLAVVLVVLRIAYVIHLPQHIAIVFVEPFARLLIPVNYEDSFSSIYNVISAGVLVFIQALWLNHIINQYSLLSKPTFLPALVYITASSLFGPFLVLSPPLICNFLILWMVHMLLELYADENPMGTAFNLGMVVAVGTLIYFPFIYMFLAIWAGLVIFRPFNWREWVAAIIGFVTIFFFLAVFYFWTDRIEEFYKIWLPLGSSFPASIQIVSYYNYLVLIPVMVILLLSFIRLRQNFFRSYILMRKAFQLLGFMFVIALLSFYVKPNFDLSHFLLCLVPVSVMFAYYFLNANKWWMYETLYFLLVMSIVYFQFNKF</sequence>
<dbReference type="EMBL" id="RBKU01000001">
    <property type="protein sequence ID" value="RKR81503.1"/>
    <property type="molecule type" value="Genomic_DNA"/>
</dbReference>
<evidence type="ECO:0000313" key="2">
    <source>
        <dbReference type="EMBL" id="RKR81503.1"/>
    </source>
</evidence>